<keyword evidence="1" id="KW-1133">Transmembrane helix</keyword>
<organism evidence="2 3">
    <name type="scientific">Bacillus gaemokensis</name>
    <dbReference type="NCBI Taxonomy" id="574375"/>
    <lineage>
        <taxon>Bacteria</taxon>
        <taxon>Bacillati</taxon>
        <taxon>Bacillota</taxon>
        <taxon>Bacilli</taxon>
        <taxon>Bacillales</taxon>
        <taxon>Bacillaceae</taxon>
        <taxon>Bacillus</taxon>
        <taxon>Bacillus cereus group</taxon>
    </lineage>
</organism>
<evidence type="ECO:0000256" key="1">
    <source>
        <dbReference type="SAM" id="Phobius"/>
    </source>
</evidence>
<keyword evidence="1" id="KW-0472">Membrane</keyword>
<evidence type="ECO:0000313" key="3">
    <source>
        <dbReference type="Proteomes" id="UP000027778"/>
    </source>
</evidence>
<accession>A0A073KGE3</accession>
<reference evidence="2 3" key="1">
    <citation type="submission" date="2014-06" db="EMBL/GenBank/DDBJ databases">
        <title>Draft genome sequence of Bacillus gaemokensis JCM 15801 (MCCC 1A00707).</title>
        <authorList>
            <person name="Lai Q."/>
            <person name="Liu Y."/>
            <person name="Shao Z."/>
        </authorList>
    </citation>
    <scope>NUCLEOTIDE SEQUENCE [LARGE SCALE GENOMIC DNA]</scope>
    <source>
        <strain evidence="2 3">JCM 15801</strain>
    </source>
</reference>
<feature type="transmembrane region" description="Helical" evidence="1">
    <location>
        <begin position="95"/>
        <end position="116"/>
    </location>
</feature>
<sequence>MRVFICIALVVCICMFISLRFLQKQFPDKKYDVFLSIVVTAAGIFLMLYGAYGVDISIGKNLWYIGMFIVIGSVTGTLINITIRVGRKQGRYKFHVVGHVIGFLGCAIQVIIYFYQEYQWTFFDIEKVFIFIMVMVSILFVCIAVFLHRIFFMCAAIFPSLYAMIYLSIPWMIVSNSLLVIAALLMTTEYEKKKRVDKRVEYFRGKGYL</sequence>
<dbReference type="RefSeq" id="WP_033673445.1">
    <property type="nucleotide sequence ID" value="NZ_JOTM01000002.1"/>
</dbReference>
<protein>
    <submittedName>
        <fullName evidence="2">Uncharacterized protein</fullName>
    </submittedName>
</protein>
<comment type="caution">
    <text evidence="2">The sequence shown here is derived from an EMBL/GenBank/DDBJ whole genome shotgun (WGS) entry which is preliminary data.</text>
</comment>
<dbReference type="Proteomes" id="UP000027778">
    <property type="component" value="Unassembled WGS sequence"/>
</dbReference>
<keyword evidence="1" id="KW-0812">Transmembrane</keyword>
<dbReference type="AlphaFoldDB" id="A0A073KGE3"/>
<proteinExistence type="predicted"/>
<feature type="transmembrane region" description="Helical" evidence="1">
    <location>
        <begin position="62"/>
        <end position="83"/>
    </location>
</feature>
<gene>
    <name evidence="2" type="ORF">BAGA_13275</name>
</gene>
<name>A0A073KGE3_9BACI</name>
<dbReference type="EMBL" id="JOTM01000002">
    <property type="protein sequence ID" value="KEK25576.1"/>
    <property type="molecule type" value="Genomic_DNA"/>
</dbReference>
<feature type="transmembrane region" description="Helical" evidence="1">
    <location>
        <begin position="32"/>
        <end position="50"/>
    </location>
</feature>
<evidence type="ECO:0000313" key="2">
    <source>
        <dbReference type="EMBL" id="KEK25576.1"/>
    </source>
</evidence>
<feature type="transmembrane region" description="Helical" evidence="1">
    <location>
        <begin position="164"/>
        <end position="185"/>
    </location>
</feature>
<keyword evidence="3" id="KW-1185">Reference proteome</keyword>
<feature type="transmembrane region" description="Helical" evidence="1">
    <location>
        <begin position="128"/>
        <end position="158"/>
    </location>
</feature>